<dbReference type="AlphaFoldDB" id="A0A0R2HFF0"/>
<dbReference type="InterPro" id="IPR019988">
    <property type="entry name" value="GTP-bd_ribosome_bgen_YqeH"/>
</dbReference>
<dbReference type="RefSeq" id="WP_236700947.1">
    <property type="nucleotide sequence ID" value="NZ_JQBL01000003.1"/>
</dbReference>
<reference evidence="2 3" key="1">
    <citation type="journal article" date="2015" name="Genome Announc.">
        <title>Expanding the biotechnology potential of lactobacilli through comparative genomics of 213 strains and associated genera.</title>
        <authorList>
            <person name="Sun Z."/>
            <person name="Harris H.M."/>
            <person name="McCann A."/>
            <person name="Guo C."/>
            <person name="Argimon S."/>
            <person name="Zhang W."/>
            <person name="Yang X."/>
            <person name="Jeffery I.B."/>
            <person name="Cooney J.C."/>
            <person name="Kagawa T.F."/>
            <person name="Liu W."/>
            <person name="Song Y."/>
            <person name="Salvetti E."/>
            <person name="Wrobel A."/>
            <person name="Rasinkangas P."/>
            <person name="Parkhill J."/>
            <person name="Rea M.C."/>
            <person name="O'Sullivan O."/>
            <person name="Ritari J."/>
            <person name="Douillard F.P."/>
            <person name="Paul Ross R."/>
            <person name="Yang R."/>
            <person name="Briner A.E."/>
            <person name="Felis G.E."/>
            <person name="de Vos W.M."/>
            <person name="Barrangou R."/>
            <person name="Klaenhammer T.R."/>
            <person name="Caufield P.W."/>
            <person name="Cui Y."/>
            <person name="Zhang H."/>
            <person name="O'Toole P.W."/>
        </authorList>
    </citation>
    <scope>NUCLEOTIDE SEQUENCE [LARGE SCALE GENOMIC DNA]</scope>
    <source>
        <strain evidence="2 3">DSM 20405</strain>
    </source>
</reference>
<dbReference type="Proteomes" id="UP000051841">
    <property type="component" value="Unassembled WGS sequence"/>
</dbReference>
<dbReference type="InterPro" id="IPR027417">
    <property type="entry name" value="P-loop_NTPase"/>
</dbReference>
<evidence type="ECO:0000313" key="3">
    <source>
        <dbReference type="Proteomes" id="UP000051841"/>
    </source>
</evidence>
<dbReference type="InterPro" id="IPR006073">
    <property type="entry name" value="GTP-bd"/>
</dbReference>
<dbReference type="InterPro" id="IPR030378">
    <property type="entry name" value="G_CP_dom"/>
</dbReference>
<dbReference type="PATRIC" id="fig|1410657.5.peg.1252"/>
<dbReference type="InterPro" id="IPR050896">
    <property type="entry name" value="Mito_lipid_metab_GTPase"/>
</dbReference>
<keyword evidence="3" id="KW-1185">Reference proteome</keyword>
<dbReference type="Pfam" id="PF21516">
    <property type="entry name" value="YqeH-like_C"/>
    <property type="match status" value="1"/>
</dbReference>
<dbReference type="PANTHER" id="PTHR46434:SF1">
    <property type="entry name" value="GENETIC INTERACTOR OF PROHIBITINS 3, MITOCHONDRIAL"/>
    <property type="match status" value="1"/>
</dbReference>
<proteinExistence type="predicted"/>
<dbReference type="PANTHER" id="PTHR46434">
    <property type="entry name" value="GENETIC INTERACTOR OF PROHIBITINS 3, MITOCHONDRIAL"/>
    <property type="match status" value="1"/>
</dbReference>
<gene>
    <name evidence="2" type="ORF">IV49_GL001210</name>
</gene>
<evidence type="ECO:0000259" key="1">
    <source>
        <dbReference type="PROSITE" id="PS51721"/>
    </source>
</evidence>
<dbReference type="NCBIfam" id="TIGR03597">
    <property type="entry name" value="GTPase_YqeH"/>
    <property type="match status" value="1"/>
</dbReference>
<name>A0A0R2HFF0_9FIRM</name>
<feature type="domain" description="CP-type G" evidence="1">
    <location>
        <begin position="63"/>
        <end position="230"/>
    </location>
</feature>
<organism evidence="2 3">
    <name type="scientific">Kandleria vitulina DSM 20405</name>
    <dbReference type="NCBI Taxonomy" id="1410657"/>
    <lineage>
        <taxon>Bacteria</taxon>
        <taxon>Bacillati</taxon>
        <taxon>Bacillota</taxon>
        <taxon>Erysipelotrichia</taxon>
        <taxon>Erysipelotrichales</taxon>
        <taxon>Coprobacillaceae</taxon>
        <taxon>Kandleria</taxon>
    </lineage>
</organism>
<dbReference type="EMBL" id="JQBL01000003">
    <property type="protein sequence ID" value="KRN51134.1"/>
    <property type="molecule type" value="Genomic_DNA"/>
</dbReference>
<evidence type="ECO:0000313" key="2">
    <source>
        <dbReference type="EMBL" id="KRN51134.1"/>
    </source>
</evidence>
<dbReference type="SUPFAM" id="SSF52540">
    <property type="entry name" value="P-loop containing nucleoside triphosphate hydrolases"/>
    <property type="match status" value="1"/>
</dbReference>
<dbReference type="Gene3D" id="3.40.50.300">
    <property type="entry name" value="P-loop containing nucleotide triphosphate hydrolases"/>
    <property type="match status" value="1"/>
</dbReference>
<dbReference type="PROSITE" id="PS51721">
    <property type="entry name" value="G_CP"/>
    <property type="match status" value="1"/>
</dbReference>
<protein>
    <submittedName>
        <fullName evidence="2">Gtpase</fullName>
    </submittedName>
</protein>
<sequence>MKGEKGDEMSELRCGGCGAVIQSEDKNKPGYLPENALNKDKPLCQRCFKLMHYHQKMESHLSKEDFLKIIASIGDKDCLVVYIVDLFDFNGSLISGLTRHVGFNDILVLGNKRDVLPKSLKDHRLNMWVRRQLKNEGIKPVDVILTSGKKKLNFDEIFDAIEEYRKGRDVYVVGMTNVGKSTFINALLKHYSDVEQTITTSEFPGTTLDLIRIPFDEKSALYDSPGIMNEAQMTSHVAEKDLKTIVPQSELRPMSFQLNAKQTLYMSGLARMDYLEGEKAGFVCYFSRQLKIHRTKMANADALFDNHKELKLYPLSVDKISQMKSYEFSFKKGDKKEVFISGLGFISVNTKGKLRISVPEGVDVFVRECLI</sequence>
<dbReference type="InterPro" id="IPR048422">
    <property type="entry name" value="NOA1/YqeH-like_C"/>
</dbReference>
<dbReference type="CDD" id="cd01855">
    <property type="entry name" value="YqeH"/>
    <property type="match status" value="1"/>
</dbReference>
<dbReference type="GO" id="GO:0005525">
    <property type="term" value="F:GTP binding"/>
    <property type="evidence" value="ECO:0007669"/>
    <property type="project" value="InterPro"/>
</dbReference>
<accession>A0A0R2HFF0</accession>
<comment type="caution">
    <text evidence="2">The sequence shown here is derived from an EMBL/GenBank/DDBJ whole genome shotgun (WGS) entry which is preliminary data.</text>
</comment>
<dbReference type="Pfam" id="PF01926">
    <property type="entry name" value="MMR_HSR1"/>
    <property type="match status" value="1"/>
</dbReference>